<keyword evidence="3" id="KW-1185">Reference proteome</keyword>
<dbReference type="InParanoid" id="G5A2J5"/>
<dbReference type="EMBL" id="JH159159">
    <property type="protein sequence ID" value="EGZ09885.1"/>
    <property type="molecule type" value="Genomic_DNA"/>
</dbReference>
<feature type="coiled-coil region" evidence="1">
    <location>
        <begin position="18"/>
        <end position="91"/>
    </location>
</feature>
<evidence type="ECO:0000313" key="2">
    <source>
        <dbReference type="EMBL" id="EGZ09885.1"/>
    </source>
</evidence>
<reference evidence="2 3" key="1">
    <citation type="journal article" date="2006" name="Science">
        <title>Phytophthora genome sequences uncover evolutionary origins and mechanisms of pathogenesis.</title>
        <authorList>
            <person name="Tyler B.M."/>
            <person name="Tripathy S."/>
            <person name="Zhang X."/>
            <person name="Dehal P."/>
            <person name="Jiang R.H."/>
            <person name="Aerts A."/>
            <person name="Arredondo F.D."/>
            <person name="Baxter L."/>
            <person name="Bensasson D."/>
            <person name="Beynon J.L."/>
            <person name="Chapman J."/>
            <person name="Damasceno C.M."/>
            <person name="Dorrance A.E."/>
            <person name="Dou D."/>
            <person name="Dickerman A.W."/>
            <person name="Dubchak I.L."/>
            <person name="Garbelotto M."/>
            <person name="Gijzen M."/>
            <person name="Gordon S.G."/>
            <person name="Govers F."/>
            <person name="Grunwald N.J."/>
            <person name="Huang W."/>
            <person name="Ivors K.L."/>
            <person name="Jones R.W."/>
            <person name="Kamoun S."/>
            <person name="Krampis K."/>
            <person name="Lamour K.H."/>
            <person name="Lee M.K."/>
            <person name="McDonald W.H."/>
            <person name="Medina M."/>
            <person name="Meijer H.J."/>
            <person name="Nordberg E.K."/>
            <person name="Maclean D.J."/>
            <person name="Ospina-Giraldo M.D."/>
            <person name="Morris P.F."/>
            <person name="Phuntumart V."/>
            <person name="Putnam N.H."/>
            <person name="Rash S."/>
            <person name="Rose J.K."/>
            <person name="Sakihama Y."/>
            <person name="Salamov A.A."/>
            <person name="Savidor A."/>
            <person name="Scheuring C.F."/>
            <person name="Smith B.M."/>
            <person name="Sobral B.W."/>
            <person name="Terry A."/>
            <person name="Torto-Alalibo T.A."/>
            <person name="Win J."/>
            <person name="Xu Z."/>
            <person name="Zhang H."/>
            <person name="Grigoriev I.V."/>
            <person name="Rokhsar D.S."/>
            <person name="Boore J.L."/>
        </authorList>
    </citation>
    <scope>NUCLEOTIDE SEQUENCE [LARGE SCALE GENOMIC DNA]</scope>
    <source>
        <strain evidence="2 3">P6497</strain>
    </source>
</reference>
<evidence type="ECO:0000313" key="3">
    <source>
        <dbReference type="Proteomes" id="UP000002640"/>
    </source>
</evidence>
<dbReference type="KEGG" id="psoj:PHYSODRAFT_258853"/>
<evidence type="ECO:0000256" key="1">
    <source>
        <dbReference type="SAM" id="Coils"/>
    </source>
</evidence>
<dbReference type="GeneID" id="20639009"/>
<accession>G5A2J5</accession>
<dbReference type="RefSeq" id="XP_009534746.1">
    <property type="nucleotide sequence ID" value="XM_009536451.1"/>
</dbReference>
<proteinExistence type="predicted"/>
<dbReference type="SMR" id="G5A2J5"/>
<name>G5A2J5_PHYSP</name>
<keyword evidence="1" id="KW-0175">Coiled coil</keyword>
<protein>
    <submittedName>
        <fullName evidence="2">Uncharacterized protein</fullName>
    </submittedName>
</protein>
<organism evidence="2 3">
    <name type="scientific">Phytophthora sojae (strain P6497)</name>
    <name type="common">Soybean stem and root rot agent</name>
    <name type="synonym">Phytophthora megasperma f. sp. glycines</name>
    <dbReference type="NCBI Taxonomy" id="1094619"/>
    <lineage>
        <taxon>Eukaryota</taxon>
        <taxon>Sar</taxon>
        <taxon>Stramenopiles</taxon>
        <taxon>Oomycota</taxon>
        <taxon>Peronosporomycetes</taxon>
        <taxon>Peronosporales</taxon>
        <taxon>Peronosporaceae</taxon>
        <taxon>Phytophthora</taxon>
    </lineage>
</organism>
<gene>
    <name evidence="2" type="ORF">PHYSODRAFT_258853</name>
</gene>
<dbReference type="Proteomes" id="UP000002640">
    <property type="component" value="Unassembled WGS sequence"/>
</dbReference>
<dbReference type="AlphaFoldDB" id="G5A2J5"/>
<sequence>MPEEASSLALVELLRQRNLTLDQQIRDVVQRNKSLEQQLDAQHREAARKRRKLQRKIQEAQNALRLKDEGIRRLQRQLSETIDALDAEKDRTGKLQQLEDDEADRSLMESALRAAARHQHTEYHTATVRITG</sequence>